<keyword evidence="4" id="KW-1185">Reference proteome</keyword>
<proteinExistence type="predicted"/>
<dbReference type="SUPFAM" id="SSF53474">
    <property type="entry name" value="alpha/beta-Hydrolases"/>
    <property type="match status" value="1"/>
</dbReference>
<dbReference type="RefSeq" id="WP_252855199.1">
    <property type="nucleotide sequence ID" value="NZ_JAMXLR010000089.1"/>
</dbReference>
<evidence type="ECO:0000313" key="3">
    <source>
        <dbReference type="EMBL" id="MCO6047086.1"/>
    </source>
</evidence>
<feature type="chain" id="PRO_5040923084" evidence="2">
    <location>
        <begin position="24"/>
        <end position="466"/>
    </location>
</feature>
<dbReference type="AlphaFoldDB" id="A0A9X2FJF2"/>
<evidence type="ECO:0000313" key="4">
    <source>
        <dbReference type="Proteomes" id="UP001155241"/>
    </source>
</evidence>
<comment type="caution">
    <text evidence="3">The sequence shown here is derived from an EMBL/GenBank/DDBJ whole genome shotgun (WGS) entry which is preliminary data.</text>
</comment>
<sequence>MILMIRTSIVVLFLACVASSSLAKLTSDQLEQARKWIATPRQSRPSVESLDLPSDLSKQDAALVKEQLWHLVSEQLQKDSPLSALPDEVHSRVQQGQLRIDIETLELGEFTMPYVVIRREQQHPPAAGRPLFICLHGGGANPDAEGPHAWPMNTQEMQAQIQLAVQVYPSEGIYWIPRMADDRLGRWWHYHNQQAYDLVINHAISQWGVDPNRVYFLGVSEGGYATDVVVPFMADRFAGASAMAAGVALGNPPENLRNVAFRTDVGAMDDMFDRRPLAVAFHQELDKLHDADPAGYQHSINVQTGRGHGIDYRPGPGWIAKQSRTPFPKTLEWIDQPLEGHRRERFYWVEWESEDRTGRNHIRAIASREENCIELVAEQLSKQTPEGHPTHIKRPESNPQSLSGARLTLLLSDELVDLDNEVEVIVNGEALASIRPHRSAGDLLATLVQRPDPSMSATFRFEVKIP</sequence>
<feature type="signal peptide" evidence="2">
    <location>
        <begin position="1"/>
        <end position="23"/>
    </location>
</feature>
<name>A0A9X2FJF2_9BACT</name>
<evidence type="ECO:0000256" key="2">
    <source>
        <dbReference type="SAM" id="SignalP"/>
    </source>
</evidence>
<reference evidence="3" key="1">
    <citation type="submission" date="2022-06" db="EMBL/GenBank/DDBJ databases">
        <title>Aeoliella straminimaris, a novel planctomycete from sediments.</title>
        <authorList>
            <person name="Vitorino I.R."/>
            <person name="Lage O.M."/>
        </authorList>
    </citation>
    <scope>NUCLEOTIDE SEQUENCE</scope>
    <source>
        <strain evidence="3">ICT_H6.2</strain>
    </source>
</reference>
<dbReference type="InterPro" id="IPR029058">
    <property type="entry name" value="AB_hydrolase_fold"/>
</dbReference>
<dbReference type="Proteomes" id="UP001155241">
    <property type="component" value="Unassembled WGS sequence"/>
</dbReference>
<dbReference type="EMBL" id="JAMXLR010000089">
    <property type="protein sequence ID" value="MCO6047086.1"/>
    <property type="molecule type" value="Genomic_DNA"/>
</dbReference>
<dbReference type="Gene3D" id="3.40.50.1820">
    <property type="entry name" value="alpha/beta hydrolase"/>
    <property type="match status" value="1"/>
</dbReference>
<protein>
    <submittedName>
        <fullName evidence="3">Uncharacterized protein</fullName>
    </submittedName>
</protein>
<keyword evidence="2" id="KW-0732">Signal</keyword>
<accession>A0A9X2FJF2</accession>
<organism evidence="3 4">
    <name type="scientific">Aeoliella straminimaris</name>
    <dbReference type="NCBI Taxonomy" id="2954799"/>
    <lineage>
        <taxon>Bacteria</taxon>
        <taxon>Pseudomonadati</taxon>
        <taxon>Planctomycetota</taxon>
        <taxon>Planctomycetia</taxon>
        <taxon>Pirellulales</taxon>
        <taxon>Lacipirellulaceae</taxon>
        <taxon>Aeoliella</taxon>
    </lineage>
</organism>
<evidence type="ECO:0000256" key="1">
    <source>
        <dbReference type="SAM" id="MobiDB-lite"/>
    </source>
</evidence>
<feature type="region of interest" description="Disordered" evidence="1">
    <location>
        <begin position="381"/>
        <end position="401"/>
    </location>
</feature>
<gene>
    <name evidence="3" type="ORF">NG895_24580</name>
</gene>